<dbReference type="InterPro" id="IPR036477">
    <property type="entry name" value="Formyl_transf_N_sf"/>
</dbReference>
<keyword evidence="1 3" id="KW-0554">One-carbon metabolism</keyword>
<dbReference type="InterPro" id="IPR041729">
    <property type="entry name" value="Formyl-FH4-Hydrolase_C"/>
</dbReference>
<reference evidence="6" key="1">
    <citation type="submission" date="2021-10" db="EMBL/GenBank/DDBJ databases">
        <title>The complete genome sequence of Leeia sp. TBRC 13508.</title>
        <authorList>
            <person name="Charoenyingcharoen P."/>
            <person name="Yukphan P."/>
        </authorList>
    </citation>
    <scope>NUCLEOTIDE SEQUENCE</scope>
    <source>
        <strain evidence="6">TBRC 13508</strain>
    </source>
</reference>
<name>A0ABS8D8A9_9NEIS</name>
<dbReference type="Proteomes" id="UP001165395">
    <property type="component" value="Unassembled WGS sequence"/>
</dbReference>
<keyword evidence="3" id="KW-0658">Purine biosynthesis</keyword>
<dbReference type="SUPFAM" id="SSF55021">
    <property type="entry name" value="ACT-like"/>
    <property type="match status" value="1"/>
</dbReference>
<dbReference type="HAMAP" id="MF_01927">
    <property type="entry name" value="PurU"/>
    <property type="match status" value="1"/>
</dbReference>
<gene>
    <name evidence="3 6" type="primary">purU</name>
    <name evidence="6" type="ORF">LIN78_12945</name>
</gene>
<comment type="similarity">
    <text evidence="3">Belongs to the PurU family.</text>
</comment>
<dbReference type="EMBL" id="JAJBZT010000007">
    <property type="protein sequence ID" value="MCB6184454.1"/>
    <property type="molecule type" value="Genomic_DNA"/>
</dbReference>
<comment type="catalytic activity">
    <reaction evidence="3">
        <text>(6R)-10-formyltetrahydrofolate + H2O = (6S)-5,6,7,8-tetrahydrofolate + formate + H(+)</text>
        <dbReference type="Rhea" id="RHEA:19833"/>
        <dbReference type="ChEBI" id="CHEBI:15377"/>
        <dbReference type="ChEBI" id="CHEBI:15378"/>
        <dbReference type="ChEBI" id="CHEBI:15740"/>
        <dbReference type="ChEBI" id="CHEBI:57453"/>
        <dbReference type="ChEBI" id="CHEBI:195366"/>
        <dbReference type="EC" id="3.5.1.10"/>
    </reaction>
</comment>
<dbReference type="GO" id="GO:0008864">
    <property type="term" value="F:formyltetrahydrofolate deformylase activity"/>
    <property type="evidence" value="ECO:0007669"/>
    <property type="project" value="UniProtKB-EC"/>
</dbReference>
<dbReference type="Gene3D" id="3.30.70.260">
    <property type="match status" value="1"/>
</dbReference>
<dbReference type="SUPFAM" id="SSF53328">
    <property type="entry name" value="Formyltransferase"/>
    <property type="match status" value="1"/>
</dbReference>
<accession>A0ABS8D8A9</accession>
<dbReference type="InterPro" id="IPR002376">
    <property type="entry name" value="Formyl_transf_N"/>
</dbReference>
<evidence type="ECO:0000313" key="7">
    <source>
        <dbReference type="Proteomes" id="UP001165395"/>
    </source>
</evidence>
<dbReference type="InterPro" id="IPR045865">
    <property type="entry name" value="ACT-like_dom_sf"/>
</dbReference>
<evidence type="ECO:0000313" key="6">
    <source>
        <dbReference type="EMBL" id="MCB6184454.1"/>
    </source>
</evidence>
<dbReference type="EC" id="3.5.1.10" evidence="3 4"/>
<dbReference type="CDD" id="cd08648">
    <property type="entry name" value="FMT_core_Formyl-FH4-Hydrolase_C"/>
    <property type="match status" value="1"/>
</dbReference>
<keyword evidence="7" id="KW-1185">Reference proteome</keyword>
<feature type="active site" evidence="3">
    <location>
        <position position="233"/>
    </location>
</feature>
<dbReference type="PIRSF" id="PIRSF036480">
    <property type="entry name" value="FormyFH4_hydr"/>
    <property type="match status" value="1"/>
</dbReference>
<dbReference type="Gene3D" id="3.40.50.170">
    <property type="entry name" value="Formyl transferase, N-terminal domain"/>
    <property type="match status" value="1"/>
</dbReference>
<dbReference type="NCBIfam" id="TIGR00655">
    <property type="entry name" value="PurU"/>
    <property type="match status" value="1"/>
</dbReference>
<dbReference type="RefSeq" id="WP_227181264.1">
    <property type="nucleotide sequence ID" value="NZ_JAJBZT010000007.1"/>
</dbReference>
<dbReference type="InterPro" id="IPR004810">
    <property type="entry name" value="PurU"/>
</dbReference>
<proteinExistence type="inferred from homology"/>
<feature type="domain" description="Formyl transferase N-terminal" evidence="5">
    <location>
        <begin position="94"/>
        <end position="270"/>
    </location>
</feature>
<dbReference type="PANTHER" id="PTHR42706">
    <property type="entry name" value="FORMYLTETRAHYDROFOLATE DEFORMYLASE"/>
    <property type="match status" value="1"/>
</dbReference>
<sequence>MTTPTRHKMILSFTCPSAAGQVAAVSQFLDQRGCYIDEIAVFDDEDTQRFFVRCVFHLLSKEEPNVVELKKDFAPIGEKFEMEWDIRSSAAKAKVLLMVSKLDHCLNDLLYRWKMGDLEMDVTAVVSNHPDLKPIADNYGIPYYHFPITADTKPEQEAAVIKIIEETQSELVVLARYMQVLSPELSAKLSGKAINIHHSFLPGFKGAKPYHQAHARGVKLIGATAHYVTDDLDEGPIIEQVVERVDHSHRPEQLLTTGRDMECLALSRAVKFHLERRVFMNDSRTVVLR</sequence>
<dbReference type="PANTHER" id="PTHR42706:SF1">
    <property type="entry name" value="FORMYLTETRAHYDROFOLATE DEFORMYLASE 2, MITOCHONDRIAL"/>
    <property type="match status" value="1"/>
</dbReference>
<evidence type="ECO:0000256" key="4">
    <source>
        <dbReference type="NCBIfam" id="TIGR00655"/>
    </source>
</evidence>
<dbReference type="InterPro" id="IPR044074">
    <property type="entry name" value="PurU_ACT"/>
</dbReference>
<dbReference type="PRINTS" id="PR01575">
    <property type="entry name" value="FFH4HYDRLASE"/>
</dbReference>
<dbReference type="Pfam" id="PF00551">
    <property type="entry name" value="Formyl_trans_N"/>
    <property type="match status" value="1"/>
</dbReference>
<comment type="pathway">
    <text evidence="3">Purine metabolism; IMP biosynthesis via de novo pathway; formate from 10-formyl-5,6,7,8-tetrahydrofolate: step 1/1.</text>
</comment>
<evidence type="ECO:0000256" key="3">
    <source>
        <dbReference type="HAMAP-Rule" id="MF_01927"/>
    </source>
</evidence>
<comment type="function">
    <text evidence="3">Catalyzes the hydrolysis of 10-formyltetrahydrofolate (formyl-FH4) to formate and tetrahydrofolate (FH4).</text>
</comment>
<dbReference type="NCBIfam" id="NF004684">
    <property type="entry name" value="PRK06027.1"/>
    <property type="match status" value="1"/>
</dbReference>
<evidence type="ECO:0000256" key="1">
    <source>
        <dbReference type="ARBA" id="ARBA00022563"/>
    </source>
</evidence>
<evidence type="ECO:0000256" key="2">
    <source>
        <dbReference type="ARBA" id="ARBA00022801"/>
    </source>
</evidence>
<dbReference type="CDD" id="cd04875">
    <property type="entry name" value="ACT_F4HF-DF"/>
    <property type="match status" value="1"/>
</dbReference>
<protein>
    <recommendedName>
        <fullName evidence="3 4">Formyltetrahydrofolate deformylase</fullName>
        <ecNumber evidence="3 4">3.5.1.10</ecNumber>
    </recommendedName>
    <alternativeName>
        <fullName evidence="3">Formyl-FH(4) hydrolase</fullName>
    </alternativeName>
</protein>
<comment type="caution">
    <text evidence="6">The sequence shown here is derived from an EMBL/GenBank/DDBJ whole genome shotgun (WGS) entry which is preliminary data.</text>
</comment>
<evidence type="ECO:0000259" key="5">
    <source>
        <dbReference type="Pfam" id="PF00551"/>
    </source>
</evidence>
<organism evidence="6 7">
    <name type="scientific">Leeia speluncae</name>
    <dbReference type="NCBI Taxonomy" id="2884804"/>
    <lineage>
        <taxon>Bacteria</taxon>
        <taxon>Pseudomonadati</taxon>
        <taxon>Pseudomonadota</taxon>
        <taxon>Betaproteobacteria</taxon>
        <taxon>Neisseriales</taxon>
        <taxon>Leeiaceae</taxon>
        <taxon>Leeia</taxon>
    </lineage>
</organism>
<keyword evidence="2 3" id="KW-0378">Hydrolase</keyword>